<keyword evidence="3" id="KW-1185">Reference proteome</keyword>
<sequence length="292" mass="33135">MGLYTDDDLLRLQHAQEATDEAKVATKKARRNVAELELRLQRLKQEHDDCKAALQLARACVYVGEYGDVRLTWSSEEEGAYTKYTQSISKNFTTAFLSALPRELRDHVYSYLWDDEDIVRQTKRSVREYAWSYRMPEFCAPPYVQPDHVGQIVAEELALSIYKKAFGTKLNVTVSAGHLHKFLAANPLKSTLKPADCIKALTIEWYPNEYSEQDVARSCQHLSQHDFPEPIPVKLILGKFRGDATVGLAISNDLTDQISMFRPAYDALVERKCPVTIESLHGELLNPELIAG</sequence>
<dbReference type="OrthoDB" id="3781480at2759"/>
<evidence type="ECO:0000313" key="2">
    <source>
        <dbReference type="EMBL" id="KAF3000242.1"/>
    </source>
</evidence>
<gene>
    <name evidence="2" type="ORF">E8E13_007666</name>
</gene>
<evidence type="ECO:0000256" key="1">
    <source>
        <dbReference type="SAM" id="Coils"/>
    </source>
</evidence>
<comment type="caution">
    <text evidence="2">The sequence shown here is derived from an EMBL/GenBank/DDBJ whole genome shotgun (WGS) entry which is preliminary data.</text>
</comment>
<name>A0A9P4TAR1_CURKU</name>
<dbReference type="AlphaFoldDB" id="A0A9P4TAR1"/>
<reference evidence="2" key="1">
    <citation type="submission" date="2019-04" db="EMBL/GenBank/DDBJ databases">
        <title>Sequencing of skin fungus with MAO and IRED activity.</title>
        <authorList>
            <person name="Marsaioli A.J."/>
            <person name="Bonatto J.M.C."/>
            <person name="Reis Junior O."/>
        </authorList>
    </citation>
    <scope>NUCLEOTIDE SEQUENCE</scope>
    <source>
        <strain evidence="2">30M1</strain>
    </source>
</reference>
<proteinExistence type="predicted"/>
<feature type="coiled-coil region" evidence="1">
    <location>
        <begin position="26"/>
        <end position="53"/>
    </location>
</feature>
<accession>A0A9P4TAR1</accession>
<evidence type="ECO:0000313" key="3">
    <source>
        <dbReference type="Proteomes" id="UP000801428"/>
    </source>
</evidence>
<protein>
    <submittedName>
        <fullName evidence="2">Uncharacterized protein</fullName>
    </submittedName>
</protein>
<keyword evidence="1" id="KW-0175">Coiled coil</keyword>
<organism evidence="2 3">
    <name type="scientific">Curvularia kusanoi</name>
    <name type="common">Cochliobolus kusanoi</name>
    <dbReference type="NCBI Taxonomy" id="90978"/>
    <lineage>
        <taxon>Eukaryota</taxon>
        <taxon>Fungi</taxon>
        <taxon>Dikarya</taxon>
        <taxon>Ascomycota</taxon>
        <taxon>Pezizomycotina</taxon>
        <taxon>Dothideomycetes</taxon>
        <taxon>Pleosporomycetidae</taxon>
        <taxon>Pleosporales</taxon>
        <taxon>Pleosporineae</taxon>
        <taxon>Pleosporaceae</taxon>
        <taxon>Curvularia</taxon>
    </lineage>
</organism>
<dbReference type="EMBL" id="SWKU01000015">
    <property type="protein sequence ID" value="KAF3000242.1"/>
    <property type="molecule type" value="Genomic_DNA"/>
</dbReference>
<dbReference type="Proteomes" id="UP000801428">
    <property type="component" value="Unassembled WGS sequence"/>
</dbReference>